<evidence type="ECO:0000313" key="1">
    <source>
        <dbReference type="EMBL" id="CCA13925.1"/>
    </source>
</evidence>
<sequence length="79" mass="8758">MGLSFYAIVTRLPGFNIYLYVTVRNMKAFYTVVQPIGGVIMIYSAPYSRSSCGPRHLDSLLQISSAYVHMEASGELPAH</sequence>
<name>F0VYR1_9STRA</name>
<dbReference type="EMBL" id="FR824046">
    <property type="protein sequence ID" value="CCA13925.1"/>
    <property type="molecule type" value="Genomic_DNA"/>
</dbReference>
<organism evidence="1">
    <name type="scientific">Albugo laibachii Nc14</name>
    <dbReference type="NCBI Taxonomy" id="890382"/>
    <lineage>
        <taxon>Eukaryota</taxon>
        <taxon>Sar</taxon>
        <taxon>Stramenopiles</taxon>
        <taxon>Oomycota</taxon>
        <taxon>Peronosporomycetes</taxon>
        <taxon>Albuginales</taxon>
        <taxon>Albuginaceae</taxon>
        <taxon>Albugo</taxon>
    </lineage>
</organism>
<dbReference type="HOGENOM" id="CLU_2610997_0_0_1"/>
<gene>
    <name evidence="1" type="primary">AlNc14C1G63</name>
    <name evidence="1" type="ORF">ALNC14_000680</name>
</gene>
<protein>
    <submittedName>
        <fullName evidence="1">AlNc14C1G63 protein</fullName>
    </submittedName>
</protein>
<reference evidence="1" key="1">
    <citation type="journal article" date="2011" name="PLoS Biol.">
        <title>Gene gain and loss during evolution of obligate parasitism in the white rust pathogen of Arabidopsis thaliana.</title>
        <authorList>
            <person name="Kemen E."/>
            <person name="Gardiner A."/>
            <person name="Schultz-Larsen T."/>
            <person name="Kemen A.C."/>
            <person name="Balmuth A.L."/>
            <person name="Robert-Seilaniantz A."/>
            <person name="Bailey K."/>
            <person name="Holub E."/>
            <person name="Studholme D.J."/>
            <person name="Maclean D."/>
            <person name="Jones J.D."/>
        </authorList>
    </citation>
    <scope>NUCLEOTIDE SEQUENCE</scope>
</reference>
<accession>F0VYR1</accession>
<reference evidence="1" key="2">
    <citation type="submission" date="2011-02" db="EMBL/GenBank/DDBJ databases">
        <authorList>
            <person name="MacLean D."/>
        </authorList>
    </citation>
    <scope>NUCLEOTIDE SEQUENCE</scope>
</reference>
<proteinExistence type="predicted"/>
<dbReference type="AlphaFoldDB" id="F0VYR1"/>